<evidence type="ECO:0000313" key="11">
    <source>
        <dbReference type="EMBL" id="CCA19216.1"/>
    </source>
</evidence>
<dbReference type="HOGENOM" id="CLU_015166_5_0_1"/>
<keyword evidence="6" id="KW-1133">Transmembrane helix</keyword>
<keyword evidence="8 9" id="KW-0472">Membrane</keyword>
<accession>F0WDE4</accession>
<reference evidence="11" key="2">
    <citation type="submission" date="2011-02" db="EMBL/GenBank/DDBJ databases">
        <authorList>
            <person name="MacLean D."/>
        </authorList>
    </citation>
    <scope>NUCLEOTIDE SEQUENCE</scope>
</reference>
<dbReference type="GO" id="GO:0005469">
    <property type="term" value="F:succinate:fumarate antiporter activity"/>
    <property type="evidence" value="ECO:0007669"/>
    <property type="project" value="TreeGrafter"/>
</dbReference>
<evidence type="ECO:0000256" key="2">
    <source>
        <dbReference type="ARBA" id="ARBA00006375"/>
    </source>
</evidence>
<keyword evidence="4 9" id="KW-0812">Transmembrane</keyword>
<comment type="similarity">
    <text evidence="2 10">Belongs to the mitochondrial carrier (TC 2.A.29) family.</text>
</comment>
<evidence type="ECO:0000256" key="1">
    <source>
        <dbReference type="ARBA" id="ARBA00004225"/>
    </source>
</evidence>
<feature type="repeat" description="Solcar" evidence="9">
    <location>
        <begin position="109"/>
        <end position="194"/>
    </location>
</feature>
<sequence>MRVTSTYQTHQPIKTNEIGHEVTATPRQTSIYHQRDRDPVLDFVCDTSHLASGWSYCRIFTGRIIRIRGASVYIATMSLPTKPTHAKDQLLATSALKDALTTELKSRPVPVYVKMLAGMAGGIAEACTLQPLDVTKTRLQLDIAGRYKGMMDCSRTIYREEGSVALYKGLSPFLINMVLKYALRFGSFSWFKEKLAGGKDKPITPRINFTAGLLAGCLESVLIVTPFEVIKTRMQKEVGVGRYRGSWHCTQQVIKKEGLLALWKGNTPTMARQGSNQAFNFMAMSWLNSHIWSKEEGDGKVLPSYAAFINGMIAGSLGPCLNTPMDVLKTRLMAQESVQGQKAKYNGVWHAVRVISREEGVSALWKGLLPRLMRMAPGQAITWTVVMRVTSIFENHEFETRLRI</sequence>
<dbReference type="EMBL" id="FR824111">
    <property type="protein sequence ID" value="CCA19216.1"/>
    <property type="molecule type" value="Genomic_DNA"/>
</dbReference>
<evidence type="ECO:0000256" key="7">
    <source>
        <dbReference type="ARBA" id="ARBA00023128"/>
    </source>
</evidence>
<feature type="repeat" description="Solcar" evidence="9">
    <location>
        <begin position="302"/>
        <end position="392"/>
    </location>
</feature>
<organism evidence="11">
    <name type="scientific">Albugo laibachii Nc14</name>
    <dbReference type="NCBI Taxonomy" id="890382"/>
    <lineage>
        <taxon>Eukaryota</taxon>
        <taxon>Sar</taxon>
        <taxon>Stramenopiles</taxon>
        <taxon>Oomycota</taxon>
        <taxon>Peronosporomycetes</taxon>
        <taxon>Albuginales</taxon>
        <taxon>Albuginaceae</taxon>
        <taxon>Albugo</taxon>
    </lineage>
</organism>
<dbReference type="InterPro" id="IPR018108">
    <property type="entry name" value="MCP_transmembrane"/>
</dbReference>
<dbReference type="GO" id="GO:0031966">
    <property type="term" value="C:mitochondrial membrane"/>
    <property type="evidence" value="ECO:0007669"/>
    <property type="project" value="UniProtKB-SubCell"/>
</dbReference>
<keyword evidence="3 10" id="KW-0813">Transport</keyword>
<dbReference type="PANTHER" id="PTHR45788:SF2">
    <property type="entry name" value="SUCCINATE_FUMARATE MITOCHONDRIAL TRANSPORTER"/>
    <property type="match status" value="1"/>
</dbReference>
<dbReference type="PANTHER" id="PTHR45788">
    <property type="entry name" value="SUCCINATE/FUMARATE MITOCHONDRIAL TRANSPORTER-RELATED"/>
    <property type="match status" value="1"/>
</dbReference>
<dbReference type="PROSITE" id="PS50920">
    <property type="entry name" value="SOLCAR"/>
    <property type="match status" value="3"/>
</dbReference>
<proteinExistence type="inferred from homology"/>
<keyword evidence="7" id="KW-0496">Mitochondrion</keyword>
<evidence type="ECO:0000256" key="9">
    <source>
        <dbReference type="PROSITE-ProRule" id="PRU00282"/>
    </source>
</evidence>
<protein>
    <submittedName>
        <fullName evidence="11">Mitochondrial Carrier (MC) Family putative</fullName>
    </submittedName>
</protein>
<dbReference type="Pfam" id="PF00153">
    <property type="entry name" value="Mito_carr"/>
    <property type="match status" value="3"/>
</dbReference>
<dbReference type="SUPFAM" id="SSF103506">
    <property type="entry name" value="Mitochondrial carrier"/>
    <property type="match status" value="1"/>
</dbReference>
<dbReference type="AlphaFoldDB" id="F0WDE4"/>
<evidence type="ECO:0000256" key="10">
    <source>
        <dbReference type="RuleBase" id="RU000488"/>
    </source>
</evidence>
<keyword evidence="5" id="KW-0677">Repeat</keyword>
<name>F0WDE4_9STRA</name>
<evidence type="ECO:0000256" key="3">
    <source>
        <dbReference type="ARBA" id="ARBA00022448"/>
    </source>
</evidence>
<feature type="repeat" description="Solcar" evidence="9">
    <location>
        <begin position="203"/>
        <end position="290"/>
    </location>
</feature>
<evidence type="ECO:0000256" key="5">
    <source>
        <dbReference type="ARBA" id="ARBA00022737"/>
    </source>
</evidence>
<dbReference type="InterPro" id="IPR023395">
    <property type="entry name" value="MCP_dom_sf"/>
</dbReference>
<evidence type="ECO:0000256" key="6">
    <source>
        <dbReference type="ARBA" id="ARBA00022989"/>
    </source>
</evidence>
<dbReference type="Gene3D" id="1.50.40.10">
    <property type="entry name" value="Mitochondrial carrier domain"/>
    <property type="match status" value="2"/>
</dbReference>
<reference evidence="11" key="1">
    <citation type="journal article" date="2011" name="PLoS Biol.">
        <title>Gene gain and loss during evolution of obligate parasitism in the white rust pathogen of Arabidopsis thaliana.</title>
        <authorList>
            <person name="Kemen E."/>
            <person name="Gardiner A."/>
            <person name="Schultz-Larsen T."/>
            <person name="Kemen A.C."/>
            <person name="Balmuth A.L."/>
            <person name="Robert-Seilaniantz A."/>
            <person name="Bailey K."/>
            <person name="Holub E."/>
            <person name="Studholme D.J."/>
            <person name="Maclean D."/>
            <person name="Jones J.D."/>
        </authorList>
    </citation>
    <scope>NUCLEOTIDE SEQUENCE</scope>
</reference>
<comment type="subcellular location">
    <subcellularLocation>
        <location evidence="1">Mitochondrion membrane</location>
        <topology evidence="1">Multi-pass membrane protein</topology>
    </subcellularLocation>
</comment>
<evidence type="ECO:0000256" key="4">
    <source>
        <dbReference type="ARBA" id="ARBA00022692"/>
    </source>
</evidence>
<evidence type="ECO:0000256" key="8">
    <source>
        <dbReference type="ARBA" id="ARBA00023136"/>
    </source>
</evidence>
<gene>
    <name evidence="11" type="primary">AlNc14C66G4664</name>
    <name evidence="11" type="ORF">ALNC14_053590</name>
</gene>
<dbReference type="InterPro" id="IPR049563">
    <property type="entry name" value="TXTP-like"/>
</dbReference>